<dbReference type="SUPFAM" id="SSF48295">
    <property type="entry name" value="TrpR-like"/>
    <property type="match status" value="1"/>
</dbReference>
<comment type="caution">
    <text evidence="2">The sequence shown here is derived from an EMBL/GenBank/DDBJ whole genome shotgun (WGS) entry which is preliminary data.</text>
</comment>
<dbReference type="InterPro" id="IPR010921">
    <property type="entry name" value="Trp_repressor/repl_initiator"/>
</dbReference>
<protein>
    <submittedName>
        <fullName evidence="2">DUF746 domain-containing protein</fullName>
    </submittedName>
</protein>
<dbReference type="EMBL" id="JBHGPK010000051">
    <property type="protein sequence ID" value="MFC2254909.1"/>
    <property type="molecule type" value="Genomic_DNA"/>
</dbReference>
<feature type="domain" description="DUF746" evidence="1">
    <location>
        <begin position="97"/>
        <end position="153"/>
    </location>
</feature>
<accession>A0ABV6ZRU0</accession>
<dbReference type="Proteomes" id="UP001595190">
    <property type="component" value="Unassembled WGS sequence"/>
</dbReference>
<evidence type="ECO:0000313" key="3">
    <source>
        <dbReference type="Proteomes" id="UP001595190"/>
    </source>
</evidence>
<name>A0ABV6ZRU0_9HYPH</name>
<evidence type="ECO:0000313" key="2">
    <source>
        <dbReference type="EMBL" id="MFC2254909.1"/>
    </source>
</evidence>
<dbReference type="RefSeq" id="WP_394315506.1">
    <property type="nucleotide sequence ID" value="NZ_JBHGPK010000051.1"/>
</dbReference>
<sequence>MLPSFVRKGKGPSVDLMVTNEDKELSAFLTVAIEEAFSLNPEPPACPHCRSGRTILCHKGTVSNGIPCFTCRDCKRSYSRRTGTPLQGFRERHKLLDVVAMLSQQMPVIEAARRLEVSRHMLSRWVPAFRQWLLKLDPSGHMEAKVKLGLRPSIRQLPCPHCGRRGHLRPWGYSPRQSGQDDWIQRRQFTCDACGRSSSTMGHEEIAAKVS</sequence>
<proteinExistence type="predicted"/>
<dbReference type="InterPro" id="IPR008008">
    <property type="entry name" value="DUF746"/>
</dbReference>
<gene>
    <name evidence="2" type="ORF">ACETRX_35395</name>
</gene>
<evidence type="ECO:0000259" key="1">
    <source>
        <dbReference type="Pfam" id="PF05344"/>
    </source>
</evidence>
<reference evidence="2 3" key="1">
    <citation type="submission" date="2024-09" db="EMBL/GenBank/DDBJ databases">
        <title>Description of Labrys sedimenti sp. nov., isolated from a diclofenac-degrading enrichment culture, and genome-based reclassification of Labrys portucalensis as a later heterotypic synonym of Labrys neptuniae.</title>
        <authorList>
            <person name="Tancsics A."/>
            <person name="Csepanyi A."/>
        </authorList>
    </citation>
    <scope>NUCLEOTIDE SEQUENCE [LARGE SCALE GENOMIC DNA]</scope>
    <source>
        <strain evidence="2 3">LMG 23412</strain>
    </source>
</reference>
<dbReference type="Pfam" id="PF05344">
    <property type="entry name" value="DUF746"/>
    <property type="match status" value="1"/>
</dbReference>
<organism evidence="2 3">
    <name type="scientific">Labrys neptuniae</name>
    <dbReference type="NCBI Taxonomy" id="376174"/>
    <lineage>
        <taxon>Bacteria</taxon>
        <taxon>Pseudomonadati</taxon>
        <taxon>Pseudomonadota</taxon>
        <taxon>Alphaproteobacteria</taxon>
        <taxon>Hyphomicrobiales</taxon>
        <taxon>Xanthobacteraceae</taxon>
        <taxon>Labrys</taxon>
    </lineage>
</organism>